<keyword evidence="3 7" id="KW-0507">mRNA processing</keyword>
<evidence type="ECO:0000256" key="1">
    <source>
        <dbReference type="ARBA" id="ARBA00004496"/>
    </source>
</evidence>
<dbReference type="InterPro" id="IPR035426">
    <property type="entry name" value="Gemin2/Brr1"/>
</dbReference>
<reference evidence="8" key="1">
    <citation type="submission" date="2019-11" db="UniProtKB">
        <authorList>
            <consortium name="WormBaseParasite"/>
        </authorList>
    </citation>
    <scope>IDENTIFICATION</scope>
</reference>
<protein>
    <recommendedName>
        <fullName evidence="6 7">Gem-associated protein 2</fullName>
    </recommendedName>
</protein>
<dbReference type="GO" id="GO:0000245">
    <property type="term" value="P:spliceosomal complex assembly"/>
    <property type="evidence" value="ECO:0007669"/>
    <property type="project" value="UniProtKB-UniRule"/>
</dbReference>
<comment type="function">
    <text evidence="7">The SMN complex catalyzes the assembly of small nuclear ribonucleoproteins (snRNPs), the building blocks of the spliceosome, and thereby plays an important role in the splicing of cellular pre-mRNAs.</text>
</comment>
<dbReference type="WBParaSite" id="MCU_002287-RA">
    <property type="protein sequence ID" value="MCU_002287-RA"/>
    <property type="gene ID" value="MCU_002287"/>
</dbReference>
<proteinExistence type="inferred from homology"/>
<evidence type="ECO:0000256" key="7">
    <source>
        <dbReference type="PIRNR" id="PIRNR038038"/>
    </source>
</evidence>
<dbReference type="PANTHER" id="PTHR12794">
    <property type="entry name" value="GEMIN2"/>
    <property type="match status" value="1"/>
</dbReference>
<dbReference type="PIRSF" id="PIRSF038038">
    <property type="entry name" value="SMN_Gemin2"/>
    <property type="match status" value="1"/>
</dbReference>
<sequence>MNDMYTSLDHSSDDELLQQALPVYECDEIDPPDASKFLLCANDYLRHVRLEASKLPETLTFHIEHKDEAKNEASTLAVSRNPHLCSSNCFHRAYANFFRLSKKDFYNIVGQKFCWDSFMSPSNVLISVLSVDDCRNWLATHQPKLSYFVGLSQANVVKLLEVLLPTSSSKWDSNHETWLYAGLLALEQPLHPDTCFLIRTIAKTFQKLLKKYRSQNMVDSKAKRFCHIIISVVAFEFGQRDLVEAA</sequence>
<accession>A0A5K3ES60</accession>
<dbReference type="PANTHER" id="PTHR12794:SF0">
    <property type="entry name" value="GEM-ASSOCIATED PROTEIN 2"/>
    <property type="match status" value="1"/>
</dbReference>
<evidence type="ECO:0000256" key="5">
    <source>
        <dbReference type="ARBA" id="ARBA00025758"/>
    </source>
</evidence>
<dbReference type="Pfam" id="PF04938">
    <property type="entry name" value="SIP1"/>
    <property type="match status" value="1"/>
</dbReference>
<evidence type="ECO:0000313" key="8">
    <source>
        <dbReference type="WBParaSite" id="MCU_002287-RA"/>
    </source>
</evidence>
<comment type="subunit">
    <text evidence="7">Part of the core SMN complex.</text>
</comment>
<organism evidence="8">
    <name type="scientific">Mesocestoides corti</name>
    <name type="common">Flatworm</name>
    <dbReference type="NCBI Taxonomy" id="53468"/>
    <lineage>
        <taxon>Eukaryota</taxon>
        <taxon>Metazoa</taxon>
        <taxon>Spiralia</taxon>
        <taxon>Lophotrochozoa</taxon>
        <taxon>Platyhelminthes</taxon>
        <taxon>Cestoda</taxon>
        <taxon>Eucestoda</taxon>
        <taxon>Cyclophyllidea</taxon>
        <taxon>Mesocestoididae</taxon>
        <taxon>Mesocestoides</taxon>
    </lineage>
</organism>
<comment type="similarity">
    <text evidence="5 7">Belongs to the gemin-2 family.</text>
</comment>
<keyword evidence="4 7" id="KW-0508">mRNA splicing</keyword>
<dbReference type="GO" id="GO:0005681">
    <property type="term" value="C:spliceosomal complex"/>
    <property type="evidence" value="ECO:0007669"/>
    <property type="project" value="UniProtKB-UniRule"/>
</dbReference>
<evidence type="ECO:0000256" key="3">
    <source>
        <dbReference type="ARBA" id="ARBA00022664"/>
    </source>
</evidence>
<dbReference type="Gene3D" id="1.20.58.1070">
    <property type="match status" value="1"/>
</dbReference>
<dbReference type="AlphaFoldDB" id="A0A5K3ES60"/>
<keyword evidence="2 7" id="KW-0963">Cytoplasm</keyword>
<evidence type="ECO:0000256" key="6">
    <source>
        <dbReference type="ARBA" id="ARBA00047179"/>
    </source>
</evidence>
<comment type="subcellular location">
    <subcellularLocation>
        <location evidence="1">Cytoplasm</location>
    </subcellularLocation>
</comment>
<dbReference type="GO" id="GO:0032797">
    <property type="term" value="C:SMN complex"/>
    <property type="evidence" value="ECO:0007669"/>
    <property type="project" value="UniProtKB-UniRule"/>
</dbReference>
<evidence type="ECO:0000256" key="4">
    <source>
        <dbReference type="ARBA" id="ARBA00023187"/>
    </source>
</evidence>
<dbReference type="InterPro" id="IPR017364">
    <property type="entry name" value="GEMIN2"/>
</dbReference>
<evidence type="ECO:0000256" key="2">
    <source>
        <dbReference type="ARBA" id="ARBA00022490"/>
    </source>
</evidence>
<name>A0A5K3ES60_MESCO</name>
<dbReference type="GO" id="GO:0000387">
    <property type="term" value="P:spliceosomal snRNP assembly"/>
    <property type="evidence" value="ECO:0007669"/>
    <property type="project" value="UniProtKB-UniRule"/>
</dbReference>